<evidence type="ECO:0000313" key="7">
    <source>
        <dbReference type="Proteomes" id="UP001143304"/>
    </source>
</evidence>
<evidence type="ECO:0000256" key="5">
    <source>
        <dbReference type="SAM" id="Phobius"/>
    </source>
</evidence>
<feature type="transmembrane region" description="Helical" evidence="5">
    <location>
        <begin position="106"/>
        <end position="127"/>
    </location>
</feature>
<accession>A0ABT3T218</accession>
<keyword evidence="4 5" id="KW-0472">Membrane</keyword>
<keyword evidence="7" id="KW-1185">Reference proteome</keyword>
<protein>
    <submittedName>
        <fullName evidence="6">CvpA family protein</fullName>
    </submittedName>
</protein>
<proteinExistence type="predicted"/>
<dbReference type="InterPro" id="IPR052719">
    <property type="entry name" value="CvpA-like"/>
</dbReference>
<dbReference type="Proteomes" id="UP001143304">
    <property type="component" value="Unassembled WGS sequence"/>
</dbReference>
<sequence>MVDWTLFNAADWGIVSILGLSILLSLWRGFVREAISLAGWVAAFVVANMFVGNLASFLTPWIDNVTGRYVASYAILLAGTLVVGGITGLLAAQMVKASGLTVMDRLLGTGFGLVRGIIIALVLMYLLRQLAPPQNLVWLEQAQLTPYMDMLAQWVRQLFSEYYAGQAPIKAI</sequence>
<evidence type="ECO:0000313" key="6">
    <source>
        <dbReference type="EMBL" id="MCX2976299.1"/>
    </source>
</evidence>
<dbReference type="InterPro" id="IPR003825">
    <property type="entry name" value="Colicin-V_CvpA"/>
</dbReference>
<evidence type="ECO:0000256" key="2">
    <source>
        <dbReference type="ARBA" id="ARBA00022692"/>
    </source>
</evidence>
<organism evidence="6 7">
    <name type="scientific">Candidatus Marimicrobium litorale</name>
    <dbReference type="NCBI Taxonomy" id="2518991"/>
    <lineage>
        <taxon>Bacteria</taxon>
        <taxon>Pseudomonadati</taxon>
        <taxon>Pseudomonadota</taxon>
        <taxon>Gammaproteobacteria</taxon>
        <taxon>Cellvibrionales</taxon>
        <taxon>Halieaceae</taxon>
        <taxon>Marimicrobium</taxon>
    </lineage>
</organism>
<comment type="subcellular location">
    <subcellularLocation>
        <location evidence="1">Membrane</location>
        <topology evidence="1">Multi-pass membrane protein</topology>
    </subcellularLocation>
</comment>
<feature type="transmembrane region" description="Helical" evidence="5">
    <location>
        <begin position="12"/>
        <end position="30"/>
    </location>
</feature>
<comment type="caution">
    <text evidence="6">The sequence shown here is derived from an EMBL/GenBank/DDBJ whole genome shotgun (WGS) entry which is preliminary data.</text>
</comment>
<dbReference type="PANTHER" id="PTHR36926">
    <property type="entry name" value="COLICIN V PRODUCTION PROTEIN"/>
    <property type="match status" value="1"/>
</dbReference>
<name>A0ABT3T218_9GAMM</name>
<evidence type="ECO:0000256" key="3">
    <source>
        <dbReference type="ARBA" id="ARBA00022989"/>
    </source>
</evidence>
<feature type="transmembrane region" description="Helical" evidence="5">
    <location>
        <begin position="37"/>
        <end position="58"/>
    </location>
</feature>
<dbReference type="EMBL" id="SHNO01000001">
    <property type="protein sequence ID" value="MCX2976299.1"/>
    <property type="molecule type" value="Genomic_DNA"/>
</dbReference>
<gene>
    <name evidence="6" type="ORF">EYC82_02870</name>
</gene>
<feature type="transmembrane region" description="Helical" evidence="5">
    <location>
        <begin position="70"/>
        <end position="94"/>
    </location>
</feature>
<dbReference type="Pfam" id="PF02674">
    <property type="entry name" value="Colicin_V"/>
    <property type="match status" value="1"/>
</dbReference>
<dbReference type="PANTHER" id="PTHR36926:SF1">
    <property type="entry name" value="COLICIN V PRODUCTION PROTEIN"/>
    <property type="match status" value="1"/>
</dbReference>
<reference evidence="6" key="1">
    <citation type="submission" date="2019-02" db="EMBL/GenBank/DDBJ databases">
        <authorList>
            <person name="Li S.-H."/>
        </authorList>
    </citation>
    <scope>NUCLEOTIDE SEQUENCE</scope>
    <source>
        <strain evidence="6">IMCC11814</strain>
    </source>
</reference>
<evidence type="ECO:0000256" key="1">
    <source>
        <dbReference type="ARBA" id="ARBA00004141"/>
    </source>
</evidence>
<keyword evidence="3 5" id="KW-1133">Transmembrane helix</keyword>
<evidence type="ECO:0000256" key="4">
    <source>
        <dbReference type="ARBA" id="ARBA00023136"/>
    </source>
</evidence>
<keyword evidence="2 5" id="KW-0812">Transmembrane</keyword>
<dbReference type="RefSeq" id="WP_279248054.1">
    <property type="nucleotide sequence ID" value="NZ_SHNO01000001.1"/>
</dbReference>